<evidence type="ECO:0000313" key="1">
    <source>
        <dbReference type="EMBL" id="SPC76414.1"/>
    </source>
</evidence>
<sequence>MEVSLDALSFQIMDVGGSSGYAALGVGDGARIVLVHDSLGFNRTHYGALIWIIKGA</sequence>
<protein>
    <submittedName>
        <fullName evidence="1">Uncharacterized protein</fullName>
    </submittedName>
</protein>
<reference evidence="1" key="1">
    <citation type="submission" date="2018-02" db="EMBL/GenBank/DDBJ databases">
        <authorList>
            <person name="Cohen D.B."/>
            <person name="Kent A.D."/>
        </authorList>
    </citation>
    <scope>NUCLEOTIDE SEQUENCE</scope>
</reference>
<organism evidence="1">
    <name type="scientific">Fagus sylvatica</name>
    <name type="common">Beechnut</name>
    <dbReference type="NCBI Taxonomy" id="28930"/>
    <lineage>
        <taxon>Eukaryota</taxon>
        <taxon>Viridiplantae</taxon>
        <taxon>Streptophyta</taxon>
        <taxon>Embryophyta</taxon>
        <taxon>Tracheophyta</taxon>
        <taxon>Spermatophyta</taxon>
        <taxon>Magnoliopsida</taxon>
        <taxon>eudicotyledons</taxon>
        <taxon>Gunneridae</taxon>
        <taxon>Pentapetalae</taxon>
        <taxon>rosids</taxon>
        <taxon>fabids</taxon>
        <taxon>Fagales</taxon>
        <taxon>Fagaceae</taxon>
        <taxon>Fagus</taxon>
    </lineage>
</organism>
<dbReference type="EMBL" id="OIVN01000218">
    <property type="protein sequence ID" value="SPC76414.1"/>
    <property type="molecule type" value="Genomic_DNA"/>
</dbReference>
<dbReference type="AlphaFoldDB" id="A0A2N9EPB3"/>
<accession>A0A2N9EPB3</accession>
<name>A0A2N9EPB3_FAGSY</name>
<gene>
    <name evidence="1" type="ORF">FSB_LOCUS4296</name>
</gene>
<proteinExistence type="predicted"/>